<dbReference type="EMBL" id="CM003531">
    <property type="protein sequence ID" value="RCV22488.1"/>
    <property type="molecule type" value="Genomic_DNA"/>
</dbReference>
<reference evidence="2" key="2">
    <citation type="submission" date="2015-07" db="EMBL/GenBank/DDBJ databases">
        <authorList>
            <person name="Noorani M."/>
        </authorList>
    </citation>
    <scope>NUCLEOTIDE SEQUENCE</scope>
    <source>
        <strain evidence="2">Yugu1</strain>
    </source>
</reference>
<accession>A0A368QXF3</accession>
<proteinExistence type="predicted"/>
<gene>
    <name evidence="2" type="ORF">SETIT_4G224800v2</name>
</gene>
<organism evidence="2">
    <name type="scientific">Setaria italica</name>
    <name type="common">Foxtail millet</name>
    <name type="synonym">Panicum italicum</name>
    <dbReference type="NCBI Taxonomy" id="4555"/>
    <lineage>
        <taxon>Eukaryota</taxon>
        <taxon>Viridiplantae</taxon>
        <taxon>Streptophyta</taxon>
        <taxon>Embryophyta</taxon>
        <taxon>Tracheophyta</taxon>
        <taxon>Spermatophyta</taxon>
        <taxon>Magnoliopsida</taxon>
        <taxon>Liliopsida</taxon>
        <taxon>Poales</taxon>
        <taxon>Poaceae</taxon>
        <taxon>PACMAD clade</taxon>
        <taxon>Panicoideae</taxon>
        <taxon>Panicodae</taxon>
        <taxon>Paniceae</taxon>
        <taxon>Cenchrinae</taxon>
        <taxon>Setaria</taxon>
    </lineage>
</organism>
<keyword evidence="1" id="KW-0732">Signal</keyword>
<evidence type="ECO:0000256" key="1">
    <source>
        <dbReference type="SAM" id="SignalP"/>
    </source>
</evidence>
<protein>
    <recommendedName>
        <fullName evidence="3">Embryo surrounding factor 1 brassicaceae domain-containing protein</fullName>
    </recommendedName>
</protein>
<sequence>MRSIGSGSLSCKVTVLFLVLCGCLSLPTQCRRQLLKAGGTRSDSPSSLANTSTNATAANSTLHEKKFIVAFCRRQLGDCFLECYCCLKPERCWPTQPDCQRNCLTCDPKCPP</sequence>
<dbReference type="AlphaFoldDB" id="A0A368QXF3"/>
<evidence type="ECO:0000313" key="2">
    <source>
        <dbReference type="EMBL" id="RCV22488.1"/>
    </source>
</evidence>
<feature type="signal peptide" evidence="1">
    <location>
        <begin position="1"/>
        <end position="25"/>
    </location>
</feature>
<evidence type="ECO:0008006" key="3">
    <source>
        <dbReference type="Google" id="ProtNLM"/>
    </source>
</evidence>
<feature type="chain" id="PRO_5017017104" description="Embryo surrounding factor 1 brassicaceae domain-containing protein" evidence="1">
    <location>
        <begin position="26"/>
        <end position="112"/>
    </location>
</feature>
<name>A0A368QXF3_SETIT</name>
<dbReference type="OrthoDB" id="691434at2759"/>
<reference evidence="2" key="1">
    <citation type="journal article" date="2012" name="Nat. Biotechnol.">
        <title>Reference genome sequence of the model plant Setaria.</title>
        <authorList>
            <person name="Bennetzen J.L."/>
            <person name="Schmutz J."/>
            <person name="Wang H."/>
            <person name="Percifield R."/>
            <person name="Hawkins J."/>
            <person name="Pontaroli A.C."/>
            <person name="Estep M."/>
            <person name="Feng L."/>
            <person name="Vaughn J.N."/>
            <person name="Grimwood J."/>
            <person name="Jenkins J."/>
            <person name="Barry K."/>
            <person name="Lindquist E."/>
            <person name="Hellsten U."/>
            <person name="Deshpande S."/>
            <person name="Wang X."/>
            <person name="Wu X."/>
            <person name="Mitros T."/>
            <person name="Triplett J."/>
            <person name="Yang X."/>
            <person name="Ye C.Y."/>
            <person name="Mauro-Herrera M."/>
            <person name="Wang L."/>
            <person name="Li P."/>
            <person name="Sharma M."/>
            <person name="Sharma R."/>
            <person name="Ronald P.C."/>
            <person name="Panaud O."/>
            <person name="Kellogg E.A."/>
            <person name="Brutnell T.P."/>
            <person name="Doust A.N."/>
            <person name="Tuskan G.A."/>
            <person name="Rokhsar D."/>
            <person name="Devos K.M."/>
        </authorList>
    </citation>
    <scope>NUCLEOTIDE SEQUENCE [LARGE SCALE GENOMIC DNA]</scope>
    <source>
        <strain evidence="2">Yugu1</strain>
    </source>
</reference>
<dbReference type="PROSITE" id="PS51257">
    <property type="entry name" value="PROKAR_LIPOPROTEIN"/>
    <property type="match status" value="1"/>
</dbReference>